<sequence>MRFYFTKRGDTRFLPSKFEARSENASSERSEFEEYFHLNRGHEDEICTYRRDGDSAMSIYREGNPISAERNLERSTLQTNMARR</sequence>
<gene>
    <name evidence="1" type="ORF">PHABIO_303</name>
</gene>
<accession>A0A1Y0SWH4</accession>
<organism evidence="1 2">
    <name type="scientific">Pseudomonas phage Phabio</name>
    <dbReference type="NCBI Taxonomy" id="2006668"/>
    <lineage>
        <taxon>Viruses</taxon>
        <taxon>Duplodnaviria</taxon>
        <taxon>Heunggongvirae</taxon>
        <taxon>Uroviricota</taxon>
        <taxon>Caudoviricetes</taxon>
        <taxon>Chimalliviridae</taxon>
        <taxon>Phabiovirus</taxon>
        <taxon>Phabiovirus phabio</taxon>
    </lineage>
</organism>
<name>A0A1Y0SWH4_9CAUD</name>
<protein>
    <submittedName>
        <fullName evidence="1">Uncharacterized protein</fullName>
    </submittedName>
</protein>
<reference evidence="1 2" key="1">
    <citation type="submission" date="2017-05" db="EMBL/GenBank/DDBJ databases">
        <authorList>
            <person name="Song R."/>
            <person name="Chenine A.L."/>
            <person name="Ruprecht R.M."/>
        </authorList>
    </citation>
    <scope>NUCLEOTIDE SEQUENCE [LARGE SCALE GENOMIC DNA]</scope>
</reference>
<evidence type="ECO:0000313" key="2">
    <source>
        <dbReference type="Proteomes" id="UP000225448"/>
    </source>
</evidence>
<dbReference type="EMBL" id="MF042360">
    <property type="protein sequence ID" value="ARV76934.1"/>
    <property type="molecule type" value="Genomic_DNA"/>
</dbReference>
<proteinExistence type="predicted"/>
<keyword evidence="2" id="KW-1185">Reference proteome</keyword>
<dbReference type="Proteomes" id="UP000225448">
    <property type="component" value="Segment"/>
</dbReference>
<evidence type="ECO:0000313" key="1">
    <source>
        <dbReference type="EMBL" id="ARV76934.1"/>
    </source>
</evidence>